<dbReference type="KEGG" id="dgo:DGo_CA2230"/>
<dbReference type="AlphaFoldDB" id="H8GZ39"/>
<evidence type="ECO:0000313" key="3">
    <source>
        <dbReference type="EMBL" id="AFD26157.1"/>
    </source>
</evidence>
<feature type="chain" id="PRO_5003612062" evidence="2">
    <location>
        <begin position="18"/>
        <end position="294"/>
    </location>
</feature>
<dbReference type="EMBL" id="CP002191">
    <property type="protein sequence ID" value="AFD26157.1"/>
    <property type="molecule type" value="Genomic_DNA"/>
</dbReference>
<dbReference type="OrthoDB" id="72419at2"/>
<keyword evidence="4" id="KW-1185">Reference proteome</keyword>
<keyword evidence="2" id="KW-0732">Signal</keyword>
<accession>H8GZ39</accession>
<feature type="compositionally biased region" description="Low complexity" evidence="1">
    <location>
        <begin position="32"/>
        <end position="45"/>
    </location>
</feature>
<feature type="compositionally biased region" description="Pro residues" evidence="1">
    <location>
        <begin position="46"/>
        <end position="56"/>
    </location>
</feature>
<evidence type="ECO:0000256" key="1">
    <source>
        <dbReference type="SAM" id="MobiDB-lite"/>
    </source>
</evidence>
<sequence length="294" mass="28825">MSALALPALRPAVPSLAALSLALLLAACGSAPSAPQSGTGTTTPPSTTPTPTPTPTPGDSTPPTVTLSAVQDGAAVNLSAATSDNVGVSRVEFYRGGALISTDTDAPYTASLPVSSADNGSVSFTARAYDAAGNAGSSNAALNVYVAPPTTTPVPSPSPTPGKTLYQGVWSWSAADLMGNVVGQGTLILNGETAAQGRTLATGTYRTAAGTQSGYAGLGPLLGAGTLDVALTASADPASTALYLSASDSDGKLDSQGGQAVFSGAGAILDRATQQPQQPVVVTLRQLSAEVPAP</sequence>
<dbReference type="InterPro" id="IPR013783">
    <property type="entry name" value="Ig-like_fold"/>
</dbReference>
<evidence type="ECO:0000313" key="4">
    <source>
        <dbReference type="Proteomes" id="UP000007575"/>
    </source>
</evidence>
<gene>
    <name evidence="3" type="ordered locus">DGo_CA2230</name>
</gene>
<name>H8GZ39_DEIGI</name>
<reference evidence="3 4" key="1">
    <citation type="journal article" date="2012" name="PLoS ONE">
        <title>Genome sequence and transcriptome analysis of the radioresistant bacterium Deinococcus gobiensis: insights into the extreme environmental adaptations.</title>
        <authorList>
            <person name="Yuan M."/>
            <person name="Chen M."/>
            <person name="Zhang W."/>
            <person name="Lu W."/>
            <person name="Wang J."/>
            <person name="Yang M."/>
            <person name="Zhao P."/>
            <person name="Tang R."/>
            <person name="Li X."/>
            <person name="Hao Y."/>
            <person name="Zhou Z."/>
            <person name="Zhan Y."/>
            <person name="Yu H."/>
            <person name="Teng C."/>
            <person name="Yan Y."/>
            <person name="Ping S."/>
            <person name="Wang Y."/>
            <person name="Lin M."/>
        </authorList>
    </citation>
    <scope>NUCLEOTIDE SEQUENCE [LARGE SCALE GENOMIC DNA]</scope>
    <source>
        <strain evidence="3 4">I-0</strain>
    </source>
</reference>
<dbReference type="Gene3D" id="2.60.40.10">
    <property type="entry name" value="Immunoglobulins"/>
    <property type="match status" value="1"/>
</dbReference>
<dbReference type="Pfam" id="PF17957">
    <property type="entry name" value="Big_7"/>
    <property type="match status" value="1"/>
</dbReference>
<feature type="signal peptide" evidence="2">
    <location>
        <begin position="1"/>
        <end position="17"/>
    </location>
</feature>
<proteinExistence type="predicted"/>
<evidence type="ECO:0000256" key="2">
    <source>
        <dbReference type="SAM" id="SignalP"/>
    </source>
</evidence>
<dbReference type="RefSeq" id="WP_014685640.1">
    <property type="nucleotide sequence ID" value="NC_017790.1"/>
</dbReference>
<dbReference type="STRING" id="745776.DGo_CA2230"/>
<feature type="region of interest" description="Disordered" evidence="1">
    <location>
        <begin position="32"/>
        <end position="63"/>
    </location>
</feature>
<organism evidence="3 4">
    <name type="scientific">Deinococcus gobiensis (strain DSM 21396 / JCM 16679 / CGMCC 1.7299 / I-0)</name>
    <dbReference type="NCBI Taxonomy" id="745776"/>
    <lineage>
        <taxon>Bacteria</taxon>
        <taxon>Thermotogati</taxon>
        <taxon>Deinococcota</taxon>
        <taxon>Deinococci</taxon>
        <taxon>Deinococcales</taxon>
        <taxon>Deinococcaceae</taxon>
        <taxon>Deinococcus</taxon>
    </lineage>
</organism>
<dbReference type="Proteomes" id="UP000007575">
    <property type="component" value="Chromosome"/>
</dbReference>
<dbReference type="PATRIC" id="fig|745776.4.peg.2288"/>
<dbReference type="HOGENOM" id="CLU_945687_0_0_0"/>
<dbReference type="eggNOG" id="COG3325">
    <property type="taxonomic scope" value="Bacteria"/>
</dbReference>
<protein>
    <submittedName>
        <fullName evidence="3">Chitinase Chi60</fullName>
    </submittedName>
</protein>